<sequence length="520" mass="57179">MSPLQAASTSGCEMLVRHLLQSGASPNGLPDESGCPIQAAAERGECNTIQILLEAGADVNGRCGYYSESALVAACNGGYDDAAAILLRAGTNLRDGVARLETSLKAAAAWGESADLIDRLISAGADVPGYYHTALLEAARDDFMSKEQTHERSETGLELLMAKVALAASTSSKGSDLNKVISYAALLGRARMVEIVSEACRETFTKSLIPKDGLSQSLLRDDGALRQWLETTVTADVPGDLMLARNQLRALQILLEEDIDVHEYSVVKSAVFEAIAHLSILNQEELDMAKESAEDLESRRLDQPNIRDGIAIGLDEFRPNVVTPLRPVQQIGPELRLITSSERDASRRFPPGIFVGRNDGIEGTLQTSLSASSSPTMPKKPLPTRIIPNIHLIHAALRIHDFAMLNRLSAQYFECLIDAQPNLRIWWQELLDLLPETQLVKAIEAIPRSNEHFKVWEMAFHGAFVLANFGMSNSLPQQCERPGAMQQDWHSGQFVPLLSNRPQRKHTNVRTRPSLSYRQW</sequence>
<dbReference type="InterPro" id="IPR051616">
    <property type="entry name" value="Cul2-RING_E3_ligase_SR"/>
</dbReference>
<gene>
    <name evidence="2" type="ORF">TI39_contig840g00002</name>
</gene>
<dbReference type="InterPro" id="IPR036770">
    <property type="entry name" value="Ankyrin_rpt-contain_sf"/>
</dbReference>
<keyword evidence="3" id="KW-1185">Reference proteome</keyword>
<dbReference type="Gene3D" id="1.25.40.20">
    <property type="entry name" value="Ankyrin repeat-containing domain"/>
    <property type="match status" value="1"/>
</dbReference>
<name>A0A0F4GIR9_9PEZI</name>
<evidence type="ECO:0000313" key="2">
    <source>
        <dbReference type="EMBL" id="KJX96070.1"/>
    </source>
</evidence>
<evidence type="ECO:0000313" key="3">
    <source>
        <dbReference type="Proteomes" id="UP000033647"/>
    </source>
</evidence>
<dbReference type="InterPro" id="IPR002110">
    <property type="entry name" value="Ankyrin_rpt"/>
</dbReference>
<reference evidence="2 3" key="1">
    <citation type="submission" date="2015-03" db="EMBL/GenBank/DDBJ databases">
        <title>RNA-seq based gene annotation and comparative genomics of four Zymoseptoria species reveal species-specific pathogenicity related genes and transposable element activity.</title>
        <authorList>
            <person name="Grandaubert J."/>
            <person name="Bhattacharyya A."/>
            <person name="Stukenbrock E.H."/>
        </authorList>
    </citation>
    <scope>NUCLEOTIDE SEQUENCE [LARGE SCALE GENOMIC DNA]</scope>
    <source>
        <strain evidence="2 3">Zb18110</strain>
    </source>
</reference>
<comment type="caution">
    <text evidence="2">The sequence shown here is derived from an EMBL/GenBank/DDBJ whole genome shotgun (WGS) entry which is preliminary data.</text>
</comment>
<accession>A0A0F4GIR9</accession>
<dbReference type="STRING" id="1047168.A0A0F4GIR9"/>
<dbReference type="PANTHER" id="PTHR46224:SF6">
    <property type="entry name" value="ANKYRIN REPEAT FAMILY PROTEIN"/>
    <property type="match status" value="1"/>
</dbReference>
<dbReference type="PROSITE" id="PS50088">
    <property type="entry name" value="ANK_REPEAT"/>
    <property type="match status" value="1"/>
</dbReference>
<dbReference type="AlphaFoldDB" id="A0A0F4GIR9"/>
<dbReference type="OrthoDB" id="427518at2759"/>
<protein>
    <submittedName>
        <fullName evidence="2">Uncharacterized protein</fullName>
    </submittedName>
</protein>
<dbReference type="PANTHER" id="PTHR46224">
    <property type="entry name" value="ANKYRIN REPEAT FAMILY PROTEIN"/>
    <property type="match status" value="1"/>
</dbReference>
<keyword evidence="1" id="KW-0040">ANK repeat</keyword>
<evidence type="ECO:0000256" key="1">
    <source>
        <dbReference type="PROSITE-ProRule" id="PRU00023"/>
    </source>
</evidence>
<organism evidence="2 3">
    <name type="scientific">Zymoseptoria brevis</name>
    <dbReference type="NCBI Taxonomy" id="1047168"/>
    <lineage>
        <taxon>Eukaryota</taxon>
        <taxon>Fungi</taxon>
        <taxon>Dikarya</taxon>
        <taxon>Ascomycota</taxon>
        <taxon>Pezizomycotina</taxon>
        <taxon>Dothideomycetes</taxon>
        <taxon>Dothideomycetidae</taxon>
        <taxon>Mycosphaerellales</taxon>
        <taxon>Mycosphaerellaceae</taxon>
        <taxon>Zymoseptoria</taxon>
    </lineage>
</organism>
<dbReference type="PROSITE" id="PS50297">
    <property type="entry name" value="ANK_REP_REGION"/>
    <property type="match status" value="1"/>
</dbReference>
<dbReference type="SUPFAM" id="SSF48403">
    <property type="entry name" value="Ankyrin repeat"/>
    <property type="match status" value="1"/>
</dbReference>
<proteinExistence type="predicted"/>
<dbReference type="EMBL" id="LAFY01000832">
    <property type="protein sequence ID" value="KJX96070.1"/>
    <property type="molecule type" value="Genomic_DNA"/>
</dbReference>
<feature type="repeat" description="ANK" evidence="1">
    <location>
        <begin position="32"/>
        <end position="64"/>
    </location>
</feature>
<dbReference type="Proteomes" id="UP000033647">
    <property type="component" value="Unassembled WGS sequence"/>
</dbReference>